<keyword evidence="1" id="KW-1133">Transmembrane helix</keyword>
<sequence>MIAGAAALVAGGIWVVLSGDAPLFPLVASVLGVPFFTCAGVFLAARLILRKPELVLTDDGLVHRQYGRIGWDEVTHARIQTVRTSAFSHARFLQLGLHDPDAFYARSSRWLRLMAKANRRLGYGQANLAGSTLGAPLEQVLNAMRTYRPGLVILE</sequence>
<evidence type="ECO:0008006" key="4">
    <source>
        <dbReference type="Google" id="ProtNLM"/>
    </source>
</evidence>
<feature type="transmembrane region" description="Helical" evidence="1">
    <location>
        <begin position="28"/>
        <end position="49"/>
    </location>
</feature>
<keyword evidence="1" id="KW-0812">Transmembrane</keyword>
<dbReference type="KEGG" id="nsl:BOX37_30695"/>
<evidence type="ECO:0000256" key="1">
    <source>
        <dbReference type="SAM" id="Phobius"/>
    </source>
</evidence>
<gene>
    <name evidence="2" type="ORF">BOX37_30695</name>
</gene>
<evidence type="ECO:0000313" key="2">
    <source>
        <dbReference type="EMBL" id="APE38882.1"/>
    </source>
</evidence>
<proteinExistence type="predicted"/>
<accession>A0A1J0W3N1</accession>
<dbReference type="NCBIfam" id="NF041635">
    <property type="entry name" value="STM3941_fam"/>
    <property type="match status" value="1"/>
</dbReference>
<reference evidence="2" key="1">
    <citation type="submission" date="2016-11" db="EMBL/GenBank/DDBJ databases">
        <authorList>
            <person name="Jaros S."/>
            <person name="Januszkiewicz K."/>
            <person name="Wedrychowicz H."/>
        </authorList>
    </citation>
    <scope>NUCLEOTIDE SEQUENCE [LARGE SCALE GENOMIC DNA]</scope>
    <source>
        <strain evidence="2">Y48</strain>
    </source>
</reference>
<protein>
    <recommendedName>
        <fullName evidence="4">PH domain-containing protein</fullName>
    </recommendedName>
</protein>
<dbReference type="EMBL" id="CP018082">
    <property type="protein sequence ID" value="APE38882.1"/>
    <property type="molecule type" value="Genomic_DNA"/>
</dbReference>
<dbReference type="InterPro" id="IPR048136">
    <property type="entry name" value="STM3941-like"/>
</dbReference>
<keyword evidence="1" id="KW-0472">Membrane</keyword>
<keyword evidence="3" id="KW-1185">Reference proteome</keyword>
<dbReference type="AlphaFoldDB" id="A0A1J0W3N1"/>
<name>A0A1J0W3N1_9NOCA</name>
<evidence type="ECO:0000313" key="3">
    <source>
        <dbReference type="Proteomes" id="UP000183810"/>
    </source>
</evidence>
<organism evidence="2 3">
    <name type="scientific">Nocardia mangyaensis</name>
    <dbReference type="NCBI Taxonomy" id="2213200"/>
    <lineage>
        <taxon>Bacteria</taxon>
        <taxon>Bacillati</taxon>
        <taxon>Actinomycetota</taxon>
        <taxon>Actinomycetes</taxon>
        <taxon>Mycobacteriales</taxon>
        <taxon>Nocardiaceae</taxon>
        <taxon>Nocardia</taxon>
    </lineage>
</organism>
<dbReference type="Proteomes" id="UP000183810">
    <property type="component" value="Chromosome"/>
</dbReference>